<evidence type="ECO:0000313" key="1">
    <source>
        <dbReference type="EMBL" id="KMO85521.1"/>
    </source>
</evidence>
<dbReference type="STRING" id="39029.BSR42_11065"/>
<proteinExistence type="predicted"/>
<dbReference type="AlphaFoldDB" id="A0A0J6ZL13"/>
<protein>
    <submittedName>
        <fullName evidence="1">Uncharacterized protein</fullName>
    </submittedName>
</protein>
<comment type="caution">
    <text evidence="1">The sequence shown here is derived from an EMBL/GenBank/DDBJ whole genome shotgun (WGS) entry which is preliminary data.</text>
</comment>
<accession>A0A0J6ZL13</accession>
<keyword evidence="2" id="KW-1185">Reference proteome</keyword>
<gene>
    <name evidence="1" type="ORF">AB840_13065</name>
</gene>
<dbReference type="InParanoid" id="A0A0J6ZL13"/>
<sequence>MTVAIDWDSRCIVGWELDEYRIVINAGTNDHMPDYCYFQIIGARNEITDPDTHQCLGFIPSVKEIVRPIMVQEKFCICEDADDWFVQLADISQQNSLLFTNARKLHINKKQIENCGLGEPINVKDKAVLMSIDPKKQQYSKKMNAKKGKSDHPLLFMSFLE</sequence>
<reference evidence="1 2" key="1">
    <citation type="submission" date="2015-06" db="EMBL/GenBank/DDBJ databases">
        <title>Draft genome sequence of beer spoilage bacterium Megasphaera cerevisiae type strain 20462.</title>
        <authorList>
            <person name="Kutumbaka K."/>
            <person name="Pasmowitz J."/>
            <person name="Mategko J."/>
            <person name="Reyes D."/>
            <person name="Friedrich A."/>
            <person name="Han S."/>
            <person name="Martens-Habbena W."/>
            <person name="Neal-McKinney J."/>
            <person name="Janagama H.K."/>
            <person name="Nadala C."/>
            <person name="Samadpour M."/>
        </authorList>
    </citation>
    <scope>NUCLEOTIDE SEQUENCE [LARGE SCALE GENOMIC DNA]</scope>
    <source>
        <strain evidence="1 2">DSM 20462</strain>
    </source>
</reference>
<dbReference type="EMBL" id="LEKT01000059">
    <property type="protein sequence ID" value="KMO85521.1"/>
    <property type="molecule type" value="Genomic_DNA"/>
</dbReference>
<name>A0A0J6ZL13_9FIRM</name>
<dbReference type="Proteomes" id="UP000036503">
    <property type="component" value="Unassembled WGS sequence"/>
</dbReference>
<dbReference type="PATRIC" id="fig|1122219.3.peg.2709"/>
<evidence type="ECO:0000313" key="2">
    <source>
        <dbReference type="Proteomes" id="UP000036503"/>
    </source>
</evidence>
<organism evidence="1 2">
    <name type="scientific">Megasphaera cerevisiae DSM 20462</name>
    <dbReference type="NCBI Taxonomy" id="1122219"/>
    <lineage>
        <taxon>Bacteria</taxon>
        <taxon>Bacillati</taxon>
        <taxon>Bacillota</taxon>
        <taxon>Negativicutes</taxon>
        <taxon>Veillonellales</taxon>
        <taxon>Veillonellaceae</taxon>
        <taxon>Megasphaera</taxon>
    </lineage>
</organism>